<reference evidence="8 9" key="1">
    <citation type="submission" date="2024-09" db="EMBL/GenBank/DDBJ databases">
        <title>Rethinking Asexuality: The Enigmatic Case of Functional Sexual Genes in Lepraria (Stereocaulaceae).</title>
        <authorList>
            <person name="Doellman M."/>
            <person name="Sun Y."/>
            <person name="Barcenas-Pena A."/>
            <person name="Lumbsch H.T."/>
            <person name="Grewe F."/>
        </authorList>
    </citation>
    <scope>NUCLEOTIDE SEQUENCE [LARGE SCALE GENOMIC DNA]</scope>
    <source>
        <strain evidence="8 9">Mercado 3170</strain>
    </source>
</reference>
<evidence type="ECO:0000256" key="5">
    <source>
        <dbReference type="ARBA" id="ARBA00023242"/>
    </source>
</evidence>
<name>A0ABR4AS83_9LECA</name>
<feature type="domain" description="Zn(2)-C6 fungal-type" evidence="7">
    <location>
        <begin position="29"/>
        <end position="63"/>
    </location>
</feature>
<keyword evidence="9" id="KW-1185">Reference proteome</keyword>
<dbReference type="EMBL" id="JBEFKJ010000002">
    <property type="protein sequence ID" value="KAL2047706.1"/>
    <property type="molecule type" value="Genomic_DNA"/>
</dbReference>
<evidence type="ECO:0000313" key="8">
    <source>
        <dbReference type="EMBL" id="KAL2047706.1"/>
    </source>
</evidence>
<dbReference type="InterPro" id="IPR001138">
    <property type="entry name" value="Zn2Cys6_DnaBD"/>
</dbReference>
<feature type="compositionally biased region" description="Polar residues" evidence="6">
    <location>
        <begin position="106"/>
        <end position="118"/>
    </location>
</feature>
<dbReference type="PROSITE" id="PS50048">
    <property type="entry name" value="ZN2_CY6_FUNGAL_2"/>
    <property type="match status" value="1"/>
</dbReference>
<organism evidence="8 9">
    <name type="scientific">Stereocaulon virgatum</name>
    <dbReference type="NCBI Taxonomy" id="373712"/>
    <lineage>
        <taxon>Eukaryota</taxon>
        <taxon>Fungi</taxon>
        <taxon>Dikarya</taxon>
        <taxon>Ascomycota</taxon>
        <taxon>Pezizomycotina</taxon>
        <taxon>Lecanoromycetes</taxon>
        <taxon>OSLEUM clade</taxon>
        <taxon>Lecanoromycetidae</taxon>
        <taxon>Lecanorales</taxon>
        <taxon>Lecanorineae</taxon>
        <taxon>Stereocaulaceae</taxon>
        <taxon>Stereocaulon</taxon>
    </lineage>
</organism>
<comment type="caution">
    <text evidence="8">The sequence shown here is derived from an EMBL/GenBank/DDBJ whole genome shotgun (WGS) entry which is preliminary data.</text>
</comment>
<evidence type="ECO:0000256" key="4">
    <source>
        <dbReference type="ARBA" id="ARBA00023163"/>
    </source>
</evidence>
<keyword evidence="2" id="KW-0805">Transcription regulation</keyword>
<comment type="subcellular location">
    <subcellularLocation>
        <location evidence="1">Nucleus</location>
    </subcellularLocation>
</comment>
<accession>A0ABR4AS83</accession>
<evidence type="ECO:0000256" key="1">
    <source>
        <dbReference type="ARBA" id="ARBA00004123"/>
    </source>
</evidence>
<feature type="region of interest" description="Disordered" evidence="6">
    <location>
        <begin position="68"/>
        <end position="127"/>
    </location>
</feature>
<keyword evidence="4" id="KW-0804">Transcription</keyword>
<dbReference type="Proteomes" id="UP001590950">
    <property type="component" value="Unassembled WGS sequence"/>
</dbReference>
<dbReference type="SUPFAM" id="SSF57701">
    <property type="entry name" value="Zn2/Cys6 DNA-binding domain"/>
    <property type="match status" value="1"/>
</dbReference>
<dbReference type="SMART" id="SM00066">
    <property type="entry name" value="GAL4"/>
    <property type="match status" value="1"/>
</dbReference>
<proteinExistence type="predicted"/>
<dbReference type="Gene3D" id="4.10.240.10">
    <property type="entry name" value="Zn(2)-C6 fungal-type DNA-binding domain"/>
    <property type="match status" value="1"/>
</dbReference>
<dbReference type="InterPro" id="IPR051711">
    <property type="entry name" value="Stress_Response_Reg"/>
</dbReference>
<keyword evidence="5" id="KW-0539">Nucleus</keyword>
<keyword evidence="3" id="KW-0238">DNA-binding</keyword>
<evidence type="ECO:0000256" key="2">
    <source>
        <dbReference type="ARBA" id="ARBA00023015"/>
    </source>
</evidence>
<dbReference type="PROSITE" id="PS00463">
    <property type="entry name" value="ZN2_CY6_FUNGAL_1"/>
    <property type="match status" value="1"/>
</dbReference>
<dbReference type="CDD" id="cd00067">
    <property type="entry name" value="GAL4"/>
    <property type="match status" value="1"/>
</dbReference>
<dbReference type="PANTHER" id="PTHR47540:SF4">
    <property type="entry name" value="TRANSCRIPTION FACTOR RGLT"/>
    <property type="match status" value="1"/>
</dbReference>
<evidence type="ECO:0000256" key="6">
    <source>
        <dbReference type="SAM" id="MobiDB-lite"/>
    </source>
</evidence>
<gene>
    <name evidence="8" type="ORF">N7G274_000748</name>
</gene>
<feature type="region of interest" description="Disordered" evidence="6">
    <location>
        <begin position="1"/>
        <end position="25"/>
    </location>
</feature>
<dbReference type="InterPro" id="IPR036864">
    <property type="entry name" value="Zn2-C6_fun-type_DNA-bd_sf"/>
</dbReference>
<evidence type="ECO:0000313" key="9">
    <source>
        <dbReference type="Proteomes" id="UP001590950"/>
    </source>
</evidence>
<protein>
    <recommendedName>
        <fullName evidence="7">Zn(2)-C6 fungal-type domain-containing protein</fullName>
    </recommendedName>
</protein>
<sequence>MLVLKHATMVQSREKDPNKQHPPRKLRSACDVCHQAKTKCTGGTPFDGTPCTNCRDSGYQCRFSVSNRIGRPRGTKNKRTLDRMSLHQRGGSDQSEPEPSFPRQAHSLTTSLNNNAGRSMTPPLAETPIDSVLDTSIDGFHTLTEFSALDPFSDDPTSWYDFDDLAETSPFMQQPPCIRGFVDNEPRPFSQVYSAYVSPTSLYNDMESFQSGPDLSDLFGNMKSDAEEHQNMTALSSSWSIASSTTCNCVQNHAELLCHLREIEQRHLRTRLDVILSSVQQALIHWKCVLECRICQHNGNQEVLMLSATSILTVLRSLQCLCSEYYNTLAFSQHTEGQEWAMVDTLHGMQSVIGTYEVTEEGRTAVEELLIVRTLDKMRYTMTSFKGRLERLETKKNASSITVPCQISHSDQVNGDLNNLVQVWWDLNSTVQMLERVLEVSKVKSR</sequence>
<dbReference type="Pfam" id="PF00172">
    <property type="entry name" value="Zn_clus"/>
    <property type="match status" value="1"/>
</dbReference>
<evidence type="ECO:0000256" key="3">
    <source>
        <dbReference type="ARBA" id="ARBA00023125"/>
    </source>
</evidence>
<dbReference type="PANTHER" id="PTHR47540">
    <property type="entry name" value="THIAMINE REPRESSIBLE GENES REGULATORY PROTEIN THI5"/>
    <property type="match status" value="1"/>
</dbReference>
<evidence type="ECO:0000259" key="7">
    <source>
        <dbReference type="PROSITE" id="PS50048"/>
    </source>
</evidence>